<dbReference type="GO" id="GO:0016301">
    <property type="term" value="F:kinase activity"/>
    <property type="evidence" value="ECO:0007669"/>
    <property type="project" value="UniProtKB-KW"/>
</dbReference>
<dbReference type="VEuPathDB" id="VectorBase:PHUM430260"/>
<dbReference type="Pfam" id="PF01363">
    <property type="entry name" value="FYVE"/>
    <property type="match status" value="1"/>
</dbReference>
<dbReference type="InterPro" id="IPR013083">
    <property type="entry name" value="Znf_RING/FYVE/PHD"/>
</dbReference>
<dbReference type="PANTHER" id="PTHR46275:SF1">
    <property type="entry name" value="HEPATOCYTE GROWTH FACTOR-REGULATED TYROSINE KINASE SUBSTRATE"/>
    <property type="match status" value="1"/>
</dbReference>
<dbReference type="PROSITE" id="PS50330">
    <property type="entry name" value="UIM"/>
    <property type="match status" value="1"/>
</dbReference>
<feature type="compositionally biased region" description="Polar residues" evidence="10">
    <location>
        <begin position="563"/>
        <end position="576"/>
    </location>
</feature>
<evidence type="ECO:0000256" key="7">
    <source>
        <dbReference type="ARBA" id="ARBA00022833"/>
    </source>
</evidence>
<dbReference type="Pfam" id="PF12210">
    <property type="entry name" value="Hrs_helical"/>
    <property type="match status" value="1"/>
</dbReference>
<protein>
    <recommendedName>
        <fullName evidence="2">Hepatocyte growth factor-regulated tyrosine kinase substrate</fullName>
    </recommendedName>
</protein>
<feature type="region of interest" description="Disordered" evidence="10">
    <location>
        <begin position="531"/>
        <end position="624"/>
    </location>
</feature>
<evidence type="ECO:0000256" key="8">
    <source>
        <dbReference type="PROSITE-ProRule" id="PRU00091"/>
    </source>
</evidence>
<dbReference type="HOGENOM" id="CLU_013062_0_0_1"/>
<keyword evidence="5" id="KW-0479">Metal-binding</keyword>
<dbReference type="GO" id="GO:0048471">
    <property type="term" value="C:perinuclear region of cytoplasm"/>
    <property type="evidence" value="ECO:0007669"/>
    <property type="project" value="UniProtKB-SubCell"/>
</dbReference>
<dbReference type="eggNOG" id="KOG1818">
    <property type="taxonomic scope" value="Eukaryota"/>
</dbReference>
<feature type="compositionally biased region" description="Polar residues" evidence="10">
    <location>
        <begin position="540"/>
        <end position="552"/>
    </location>
</feature>
<dbReference type="InterPro" id="IPR008942">
    <property type="entry name" value="ENTH_VHS"/>
</dbReference>
<keyword evidence="7" id="KW-0862">Zinc</keyword>
<dbReference type="Gene3D" id="1.25.40.90">
    <property type="match status" value="1"/>
</dbReference>
<dbReference type="FunCoup" id="E0VTB6">
    <property type="interactions" value="1633"/>
</dbReference>
<dbReference type="InterPro" id="IPR003903">
    <property type="entry name" value="UIM_dom"/>
</dbReference>
<dbReference type="SUPFAM" id="SSF57903">
    <property type="entry name" value="FYVE/PHD zinc finger"/>
    <property type="match status" value="1"/>
</dbReference>
<dbReference type="AlphaFoldDB" id="E0VTB6"/>
<reference evidence="13" key="2">
    <citation type="submission" date="2007-04" db="EMBL/GenBank/DDBJ databases">
        <title>The genome of the human body louse.</title>
        <authorList>
            <consortium name="The Human Body Louse Genome Consortium"/>
            <person name="Kirkness E."/>
            <person name="Walenz B."/>
            <person name="Hass B."/>
            <person name="Bruggner R."/>
            <person name="Strausberg R."/>
        </authorList>
    </citation>
    <scope>NUCLEOTIDE SEQUENCE</scope>
    <source>
        <strain evidence="13">USDA</strain>
    </source>
</reference>
<dbReference type="Pfam" id="PF00790">
    <property type="entry name" value="VHS"/>
    <property type="match status" value="1"/>
</dbReference>
<evidence type="ECO:0000313" key="14">
    <source>
        <dbReference type="EnsemblMetazoa" id="PHUM430260-PA"/>
    </source>
</evidence>
<dbReference type="InterPro" id="IPR002014">
    <property type="entry name" value="VHS_dom"/>
</dbReference>
<keyword evidence="13" id="KW-0808">Transferase</keyword>
<dbReference type="InParanoid" id="E0VTB6"/>
<evidence type="ECO:0000256" key="4">
    <source>
        <dbReference type="ARBA" id="ARBA00022553"/>
    </source>
</evidence>
<accession>E0VTB6</accession>
<dbReference type="Gene3D" id="3.30.40.10">
    <property type="entry name" value="Zinc/RING finger domain, C3HC4 (zinc finger)"/>
    <property type="match status" value="1"/>
</dbReference>
<proteinExistence type="predicted"/>
<dbReference type="CDD" id="cd15720">
    <property type="entry name" value="FYVE_Hrs"/>
    <property type="match status" value="1"/>
</dbReference>
<reference evidence="13" key="1">
    <citation type="submission" date="2007-04" db="EMBL/GenBank/DDBJ databases">
        <title>Annotation of Pediculus humanus corporis strain USDA.</title>
        <authorList>
            <person name="Kirkness E."/>
            <person name="Hannick L."/>
            <person name="Hass B."/>
            <person name="Bruggner R."/>
            <person name="Lawson D."/>
            <person name="Bidwell S."/>
            <person name="Joardar V."/>
            <person name="Caler E."/>
            <person name="Walenz B."/>
            <person name="Inman J."/>
            <person name="Schobel S."/>
            <person name="Galinsky K."/>
            <person name="Amedeo P."/>
            <person name="Strausberg R."/>
        </authorList>
    </citation>
    <scope>NUCLEOTIDE SEQUENCE</scope>
    <source>
        <strain evidence="13">USDA</strain>
    </source>
</reference>
<dbReference type="InterPro" id="IPR017073">
    <property type="entry name" value="HGS/VPS27"/>
</dbReference>
<reference evidence="14" key="3">
    <citation type="submission" date="2021-02" db="UniProtKB">
        <authorList>
            <consortium name="EnsemblMetazoa"/>
        </authorList>
    </citation>
    <scope>IDENTIFICATION</scope>
    <source>
        <strain evidence="14">USDA</strain>
    </source>
</reference>
<dbReference type="CTD" id="8230161"/>
<dbReference type="STRING" id="121224.E0VTB6"/>
<dbReference type="InterPro" id="IPR000306">
    <property type="entry name" value="Znf_FYVE"/>
</dbReference>
<dbReference type="Gene3D" id="1.20.5.1940">
    <property type="match status" value="1"/>
</dbReference>
<feature type="coiled-coil region" evidence="9">
    <location>
        <begin position="429"/>
        <end position="515"/>
    </location>
</feature>
<evidence type="ECO:0000313" key="13">
    <source>
        <dbReference type="EMBL" id="EEB16622.1"/>
    </source>
</evidence>
<evidence type="ECO:0000256" key="9">
    <source>
        <dbReference type="SAM" id="Coils"/>
    </source>
</evidence>
<evidence type="ECO:0000256" key="1">
    <source>
        <dbReference type="ARBA" id="ARBA00004496"/>
    </source>
</evidence>
<dbReference type="GO" id="GO:0008270">
    <property type="term" value="F:zinc ion binding"/>
    <property type="evidence" value="ECO:0007669"/>
    <property type="project" value="UniProtKB-KW"/>
</dbReference>
<dbReference type="InterPro" id="IPR024641">
    <property type="entry name" value="HRS_helical"/>
</dbReference>
<evidence type="ECO:0000313" key="15">
    <source>
        <dbReference type="Proteomes" id="UP000009046"/>
    </source>
</evidence>
<dbReference type="PANTHER" id="PTHR46275">
    <property type="entry name" value="HEPATOCYTE GROWTH FACTOR-REGULATED TYROSINE KINASE SUBSTRATE"/>
    <property type="match status" value="1"/>
</dbReference>
<feature type="domain" description="FYVE-type" evidence="11">
    <location>
        <begin position="147"/>
        <end position="207"/>
    </location>
</feature>
<dbReference type="SUPFAM" id="SSF48464">
    <property type="entry name" value="ENTH/VHS domain"/>
    <property type="match status" value="1"/>
</dbReference>
<feature type="compositionally biased region" description="Polar residues" evidence="10">
    <location>
        <begin position="226"/>
        <end position="238"/>
    </location>
</feature>
<dbReference type="RefSeq" id="XP_002429360.1">
    <property type="nucleotide sequence ID" value="XM_002429315.1"/>
</dbReference>
<organism>
    <name type="scientific">Pediculus humanus subsp. corporis</name>
    <name type="common">Body louse</name>
    <dbReference type="NCBI Taxonomy" id="121224"/>
    <lineage>
        <taxon>Eukaryota</taxon>
        <taxon>Metazoa</taxon>
        <taxon>Ecdysozoa</taxon>
        <taxon>Arthropoda</taxon>
        <taxon>Hexapoda</taxon>
        <taxon>Insecta</taxon>
        <taxon>Pterygota</taxon>
        <taxon>Neoptera</taxon>
        <taxon>Paraneoptera</taxon>
        <taxon>Psocodea</taxon>
        <taxon>Troctomorpha</taxon>
        <taxon>Phthiraptera</taxon>
        <taxon>Anoplura</taxon>
        <taxon>Pediculidae</taxon>
        <taxon>Pediculus</taxon>
    </lineage>
</organism>
<keyword evidence="15" id="KW-1185">Reference proteome</keyword>
<dbReference type="GeneID" id="8230161"/>
<sequence length="807" mass="90165">MRSYQTRGCTVSFYYSSRVNLYSNLHSLMKVALNNIKKKIVNHNPHVATFALLVLESVVKNCGHLVHDEIATKAFMEQLQELVKTTTHDQVKAKVVELIQAWAFAFRSNLKYRAVQEMVNIMKTEGYKFPPLKESDAMFVAHTAPEWVDASECNRCRVAFGVMNRKHHCRACGNVFCSDCSSNTTTLPKFGIEKEVRVCKACYEKYSKPSSAPQVKLDNEPFHSDFQPNSSALKTQPSKPKKTDDELKEEEEFQLALALSQSEAEAKEKEKEKKAMITNEIFNNTTSKKSPTIIFALIKFKEEEEDEDPELARYLNRSYWEKRQAEEKAVKKESSPIHIRSSPGGPPSAPTTPTHQLENGEIIESELDDFVSYLKSQVEIFVNRMKSNSSRGRSISNDSSVQTLFMNVTMNHSTLLRYIRQQDDSRVYYEGLQDKLAQVKDAMMALDALRDEHREKLRREAEEAERQKQMQMAQKLEIMRRRKQEYLQYQRQLAIQKMQEQERELQMRQEQQKQHYLMGSLGMPQGYPGWDSKGPAMPSPTHQFGQQYQSLPAGNPAAGYQIPPSSSNVPQPQATHQPHVPGMMPQGIIPPTSMPPSGPHSLIAPRGPVSSPMGPSRIPSIQPNQPRPMVNVPLPQMHPLQMQPNFNGIPLPVQNPTSGPNSLISQTQSLIMPPNGPINVGMGSNVMPNPAMPGSAPLKMNLSPNATQSLPITTGPGANMSMPSAGVTIPNLALQGSQHRVLPGHPINAIPSQNMGLQQGQMPEIQNNQPAVLPQVGSQSSHQQFQQLPPGGEQSHSGSTGELISFD</sequence>
<dbReference type="GO" id="GO:0031623">
    <property type="term" value="P:receptor internalization"/>
    <property type="evidence" value="ECO:0007669"/>
    <property type="project" value="TreeGrafter"/>
</dbReference>
<dbReference type="SMART" id="SM00064">
    <property type="entry name" value="FYVE"/>
    <property type="match status" value="1"/>
</dbReference>
<evidence type="ECO:0000259" key="12">
    <source>
        <dbReference type="PROSITE" id="PS50179"/>
    </source>
</evidence>
<name>E0VTB6_PEDHC</name>
<keyword evidence="3" id="KW-0963">Cytoplasm</keyword>
<dbReference type="GO" id="GO:0005769">
    <property type="term" value="C:early endosome"/>
    <property type="evidence" value="ECO:0007669"/>
    <property type="project" value="TreeGrafter"/>
</dbReference>
<dbReference type="GO" id="GO:0032456">
    <property type="term" value="P:endocytic recycling"/>
    <property type="evidence" value="ECO:0007669"/>
    <property type="project" value="TreeGrafter"/>
</dbReference>
<comment type="subcellular location">
    <subcellularLocation>
        <location evidence="1">Cytoplasm</location>
    </subcellularLocation>
</comment>
<dbReference type="EMBL" id="DS235761">
    <property type="protein sequence ID" value="EEB16622.1"/>
    <property type="molecule type" value="Genomic_DNA"/>
</dbReference>
<dbReference type="EnsemblMetazoa" id="PHUM430260-RA">
    <property type="protein sequence ID" value="PHUM430260-PA"/>
    <property type="gene ID" value="PHUM430260"/>
</dbReference>
<feature type="region of interest" description="Disordered" evidence="10">
    <location>
        <begin position="326"/>
        <end position="355"/>
    </location>
</feature>
<feature type="compositionally biased region" description="Basic and acidic residues" evidence="10">
    <location>
        <begin position="326"/>
        <end position="335"/>
    </location>
</feature>
<dbReference type="InterPro" id="IPR017455">
    <property type="entry name" value="Znf_FYVE-rel"/>
</dbReference>
<dbReference type="PROSITE" id="PS50179">
    <property type="entry name" value="VHS"/>
    <property type="match status" value="1"/>
</dbReference>
<evidence type="ECO:0000256" key="10">
    <source>
        <dbReference type="SAM" id="MobiDB-lite"/>
    </source>
</evidence>
<dbReference type="PROSITE" id="PS50178">
    <property type="entry name" value="ZF_FYVE"/>
    <property type="match status" value="1"/>
</dbReference>
<feature type="domain" description="VHS" evidence="12">
    <location>
        <begin position="30"/>
        <end position="130"/>
    </location>
</feature>
<gene>
    <name evidence="14" type="primary">8230161</name>
    <name evidence="13" type="ORF">Phum_PHUM430260</name>
</gene>
<dbReference type="GO" id="GO:0035091">
    <property type="term" value="F:phosphatidylinositol binding"/>
    <property type="evidence" value="ECO:0007669"/>
    <property type="project" value="InterPro"/>
</dbReference>
<dbReference type="CDD" id="cd21387">
    <property type="entry name" value="GAT_Hrs"/>
    <property type="match status" value="1"/>
</dbReference>
<dbReference type="Proteomes" id="UP000009046">
    <property type="component" value="Unassembled WGS sequence"/>
</dbReference>
<dbReference type="EMBL" id="AAZO01005251">
    <property type="status" value="NOT_ANNOTATED_CDS"/>
    <property type="molecule type" value="Genomic_DNA"/>
</dbReference>
<keyword evidence="6 8" id="KW-0863">Zinc-finger</keyword>
<dbReference type="OrthoDB" id="957735at2759"/>
<evidence type="ECO:0000259" key="11">
    <source>
        <dbReference type="PROSITE" id="PS50178"/>
    </source>
</evidence>
<evidence type="ECO:0000256" key="5">
    <source>
        <dbReference type="ARBA" id="ARBA00022723"/>
    </source>
</evidence>
<feature type="region of interest" description="Disordered" evidence="10">
    <location>
        <begin position="211"/>
        <end position="272"/>
    </location>
</feature>
<dbReference type="KEGG" id="phu:Phum_PHUM430260"/>
<feature type="region of interest" description="Disordered" evidence="10">
    <location>
        <begin position="773"/>
        <end position="807"/>
    </location>
</feature>
<dbReference type="SMART" id="SM00288">
    <property type="entry name" value="VHS"/>
    <property type="match status" value="1"/>
</dbReference>
<feature type="compositionally biased region" description="Low complexity" evidence="10">
    <location>
        <begin position="254"/>
        <end position="263"/>
    </location>
</feature>
<dbReference type="InterPro" id="IPR011011">
    <property type="entry name" value="Znf_FYVE_PHD"/>
</dbReference>
<evidence type="ECO:0000256" key="6">
    <source>
        <dbReference type="ARBA" id="ARBA00022771"/>
    </source>
</evidence>
<keyword evidence="4" id="KW-0597">Phosphoprotein</keyword>
<feature type="compositionally biased region" description="Polar residues" evidence="10">
    <location>
        <begin position="794"/>
        <end position="807"/>
    </location>
</feature>
<evidence type="ECO:0000256" key="3">
    <source>
        <dbReference type="ARBA" id="ARBA00022490"/>
    </source>
</evidence>
<dbReference type="GO" id="GO:0005938">
    <property type="term" value="C:cell cortex"/>
    <property type="evidence" value="ECO:0007669"/>
    <property type="project" value="UniProtKB-SubCell"/>
</dbReference>
<dbReference type="GO" id="GO:0043130">
    <property type="term" value="F:ubiquitin binding"/>
    <property type="evidence" value="ECO:0007669"/>
    <property type="project" value="InterPro"/>
</dbReference>
<keyword evidence="9" id="KW-0175">Coiled coil</keyword>
<feature type="compositionally biased region" description="Polar residues" evidence="10">
    <location>
        <begin position="773"/>
        <end position="787"/>
    </location>
</feature>
<keyword evidence="13" id="KW-0418">Kinase</keyword>
<evidence type="ECO:0000256" key="2">
    <source>
        <dbReference type="ARBA" id="ARBA00015450"/>
    </source>
</evidence>